<organism evidence="13 14">
    <name type="scientific">Jeotgalibacillus campisalis</name>
    <dbReference type="NCBI Taxonomy" id="220754"/>
    <lineage>
        <taxon>Bacteria</taxon>
        <taxon>Bacillati</taxon>
        <taxon>Bacillota</taxon>
        <taxon>Bacilli</taxon>
        <taxon>Bacillales</taxon>
        <taxon>Caryophanaceae</taxon>
        <taxon>Jeotgalibacillus</taxon>
    </lineage>
</organism>
<dbReference type="OrthoDB" id="5901192at2"/>
<evidence type="ECO:0000256" key="6">
    <source>
        <dbReference type="ARBA" id="ARBA00023136"/>
    </source>
</evidence>
<keyword evidence="6 7" id="KW-0472">Membrane</keyword>
<feature type="binding site" evidence="9">
    <location>
        <position position="402"/>
    </location>
    <ligand>
        <name>substrate</name>
    </ligand>
</feature>
<sequence>MLKNSYIWIAVSCLWIKTLALSFVGFNLRVQTFLDVILIIINPLGPLMLLVGLSFYWNKKIKLYPLFVIMFLITGLLYGDLLYYRFYTDFVTVPILFQFSNVGGLGPSTLELLSWWDLLLFADLLLVGWLIARKKMTSLKPERKAKRNYLIASIALMGLTVGLGLVNAPHLFAESYNREQMVKNIGPFQYHAFDIGVAANSSLYYIFAESKDAAKIIENTQASDTDSDSFGIAEGKNVILISMESTQGFVINQKVNGEELTPFLNSLIDESYYFSSIYDQTAQGKTSDSEFMIDTGLYPMESGAVFVRKTENTFIGLPHILKQEGDYYSAVFHGNDPTFWNRENMYESLGYDHFYAKESYKVTEENSVNYGIKDVPFFEQSVSIMEELPQPYYARFITLTNHFPFLLEQEDQFIDEAETEEGVVNRYITTIRYQDEAIRLFFEQLKEKGLYENTIFVLYGDHYGISEKYDHGVMDLLNMKTSALNRMKLKQVPLIIHVPGQEGKTFTRNGGEIDIRPTLLHLMGIHSEEPSLGKNLFARSNDHPVIFRNGDFVTDKYLLKDKRCYSLEKEELTDAHHCEPTEEIVREELEMSDEIIYGDLLRFIE</sequence>
<feature type="transmembrane region" description="Helical" evidence="11">
    <location>
        <begin position="113"/>
        <end position="132"/>
    </location>
</feature>
<evidence type="ECO:0000256" key="9">
    <source>
        <dbReference type="PIRSR" id="PIRSR005091-2"/>
    </source>
</evidence>
<evidence type="ECO:0000256" key="4">
    <source>
        <dbReference type="ARBA" id="ARBA00022692"/>
    </source>
</evidence>
<comment type="subcellular location">
    <subcellularLocation>
        <location evidence="1">Cell membrane</location>
        <topology evidence="1">Multi-pass membrane protein</topology>
    </subcellularLocation>
</comment>
<feature type="binding site" evidence="10">
    <location>
        <position position="461"/>
    </location>
    <ligand>
        <name>Mn(2+)</name>
        <dbReference type="ChEBI" id="CHEBI:29035"/>
    </ligand>
</feature>
<dbReference type="RefSeq" id="WP_041053728.1">
    <property type="nucleotide sequence ID" value="NZ_JXRR01000001.1"/>
</dbReference>
<dbReference type="Proteomes" id="UP000031972">
    <property type="component" value="Unassembled WGS sequence"/>
</dbReference>
<evidence type="ECO:0000256" key="11">
    <source>
        <dbReference type="SAM" id="Phobius"/>
    </source>
</evidence>
<comment type="caution">
    <text evidence="13">The sequence shown here is derived from an EMBL/GenBank/DDBJ whole genome shotgun (WGS) entry which is preliminary data.</text>
</comment>
<feature type="binding site" evidence="10">
    <location>
        <position position="286"/>
    </location>
    <ligand>
        <name>Mn(2+)</name>
        <dbReference type="ChEBI" id="CHEBI:29035"/>
    </ligand>
</feature>
<evidence type="ECO:0000256" key="5">
    <source>
        <dbReference type="ARBA" id="ARBA00022989"/>
    </source>
</evidence>
<feature type="binding site" evidence="10">
    <location>
        <position position="462"/>
    </location>
    <ligand>
        <name>Mn(2+)</name>
        <dbReference type="ChEBI" id="CHEBI:29035"/>
    </ligand>
</feature>
<dbReference type="Gene3D" id="3.30.1120.170">
    <property type="match status" value="1"/>
</dbReference>
<dbReference type="Gene3D" id="3.40.720.10">
    <property type="entry name" value="Alkaline Phosphatase, subunit A"/>
    <property type="match status" value="1"/>
</dbReference>
<evidence type="ECO:0000313" key="14">
    <source>
        <dbReference type="Proteomes" id="UP000031972"/>
    </source>
</evidence>
<name>A0A0C2SG23_9BACL</name>
<feature type="domain" description="Sulfatase N-terminal" evidence="12">
    <location>
        <begin position="236"/>
        <end position="525"/>
    </location>
</feature>
<dbReference type="Pfam" id="PF00884">
    <property type="entry name" value="Sulfatase"/>
    <property type="match status" value="1"/>
</dbReference>
<dbReference type="PANTHER" id="PTHR47371:SF1">
    <property type="entry name" value="LIPOTEICHOIC ACID SYNTHASE-LIKE YQGS"/>
    <property type="match status" value="1"/>
</dbReference>
<dbReference type="InterPro" id="IPR050448">
    <property type="entry name" value="OpgB/LTA_synthase_biosynth"/>
</dbReference>
<feature type="active site" evidence="8">
    <location>
        <position position="286"/>
    </location>
</feature>
<dbReference type="PANTHER" id="PTHR47371">
    <property type="entry name" value="LIPOTEICHOIC ACID SYNTHASE"/>
    <property type="match status" value="1"/>
</dbReference>
<accession>A0A0C2SG23</accession>
<feature type="transmembrane region" description="Helical" evidence="11">
    <location>
        <begin position="63"/>
        <end position="83"/>
    </location>
</feature>
<feature type="transmembrane region" description="Helical" evidence="11">
    <location>
        <begin position="148"/>
        <end position="168"/>
    </location>
</feature>
<keyword evidence="4 11" id="KW-0812">Transmembrane</keyword>
<dbReference type="InterPro" id="IPR000917">
    <property type="entry name" value="Sulfatase_N"/>
</dbReference>
<feature type="transmembrane region" description="Helical" evidence="11">
    <location>
        <begin position="33"/>
        <end position="57"/>
    </location>
</feature>
<dbReference type="GO" id="GO:0016740">
    <property type="term" value="F:transferase activity"/>
    <property type="evidence" value="ECO:0007669"/>
    <property type="project" value="UniProtKB-KW"/>
</dbReference>
<dbReference type="GO" id="GO:0005886">
    <property type="term" value="C:plasma membrane"/>
    <property type="evidence" value="ECO:0007669"/>
    <property type="project" value="UniProtKB-SubCell"/>
</dbReference>
<dbReference type="AlphaFoldDB" id="A0A0C2SG23"/>
<evidence type="ECO:0000256" key="2">
    <source>
        <dbReference type="ARBA" id="ARBA00009983"/>
    </source>
</evidence>
<dbReference type="PATRIC" id="fig|220754.4.peg.221"/>
<keyword evidence="14" id="KW-1185">Reference proteome</keyword>
<evidence type="ECO:0000256" key="8">
    <source>
        <dbReference type="PIRSR" id="PIRSR005091-1"/>
    </source>
</evidence>
<keyword evidence="13" id="KW-0808">Transferase</keyword>
<evidence type="ECO:0000256" key="1">
    <source>
        <dbReference type="ARBA" id="ARBA00004651"/>
    </source>
</evidence>
<dbReference type="InterPro" id="IPR017850">
    <property type="entry name" value="Alkaline_phosphatase_core_sf"/>
</dbReference>
<evidence type="ECO:0000313" key="13">
    <source>
        <dbReference type="EMBL" id="KIL52889.1"/>
    </source>
</evidence>
<keyword evidence="9" id="KW-0464">Manganese</keyword>
<proteinExistence type="inferred from homology"/>
<dbReference type="GO" id="GO:0046872">
    <property type="term" value="F:metal ion binding"/>
    <property type="evidence" value="ECO:0007669"/>
    <property type="project" value="UniProtKB-KW"/>
</dbReference>
<dbReference type="EMBL" id="JXRR01000001">
    <property type="protein sequence ID" value="KIL52889.1"/>
    <property type="molecule type" value="Genomic_DNA"/>
</dbReference>
<comment type="similarity">
    <text evidence="2 7">Belongs to the LTA synthase family.</text>
</comment>
<evidence type="ECO:0000256" key="3">
    <source>
        <dbReference type="ARBA" id="ARBA00022475"/>
    </source>
</evidence>
<reference evidence="13 14" key="1">
    <citation type="submission" date="2015-01" db="EMBL/GenBank/DDBJ databases">
        <title>Jeotgalibacillus campisalis genome sequencing.</title>
        <authorList>
            <person name="Goh K.M."/>
            <person name="Chan K.-G."/>
            <person name="Yaakop A.S."/>
            <person name="Ee R."/>
            <person name="Gan H.M."/>
            <person name="Chan C.S."/>
        </authorList>
    </citation>
    <scope>NUCLEOTIDE SEQUENCE [LARGE SCALE GENOMIC DNA]</scope>
    <source>
        <strain evidence="13 14">SF-57</strain>
    </source>
</reference>
<feature type="transmembrane region" description="Helical" evidence="11">
    <location>
        <begin position="6"/>
        <end position="26"/>
    </location>
</feature>
<dbReference type="PIRSF" id="PIRSF005091">
    <property type="entry name" value="Mmb_sulf_HI1246"/>
    <property type="match status" value="1"/>
</dbReference>
<gene>
    <name evidence="13" type="ORF">KR50_02180</name>
</gene>
<keyword evidence="3 7" id="KW-1003">Cell membrane</keyword>
<keyword evidence="5 11" id="KW-1133">Transmembrane helix</keyword>
<evidence type="ECO:0000256" key="7">
    <source>
        <dbReference type="PIRNR" id="PIRNR005091"/>
    </source>
</evidence>
<protein>
    <submittedName>
        <fullName evidence="13">Phosphoglycerol transferase</fullName>
    </submittedName>
</protein>
<evidence type="ECO:0000259" key="12">
    <source>
        <dbReference type="Pfam" id="PF00884"/>
    </source>
</evidence>
<evidence type="ECO:0000256" key="10">
    <source>
        <dbReference type="PIRSR" id="PIRSR005091-3"/>
    </source>
</evidence>
<dbReference type="SUPFAM" id="SSF53649">
    <property type="entry name" value="Alkaline phosphatase-like"/>
    <property type="match status" value="1"/>
</dbReference>
<dbReference type="CDD" id="cd16015">
    <property type="entry name" value="LTA_synthase"/>
    <property type="match status" value="1"/>
</dbReference>
<feature type="binding site" evidence="10">
    <location>
        <position position="244"/>
    </location>
    <ligand>
        <name>Mn(2+)</name>
        <dbReference type="ChEBI" id="CHEBI:29035"/>
    </ligand>
</feature>
<dbReference type="InterPro" id="IPR012160">
    <property type="entry name" value="LtaS-like"/>
</dbReference>
<keyword evidence="9" id="KW-0479">Metal-binding</keyword>